<organism evidence="1 2">
    <name type="scientific">Fictibacillus phosphorivorans</name>
    <dbReference type="NCBI Taxonomy" id="1221500"/>
    <lineage>
        <taxon>Bacteria</taxon>
        <taxon>Bacillati</taxon>
        <taxon>Bacillota</taxon>
        <taxon>Bacilli</taxon>
        <taxon>Bacillales</taxon>
        <taxon>Fictibacillaceae</taxon>
        <taxon>Fictibacillus</taxon>
    </lineage>
</organism>
<accession>A0A161J6Y2</accession>
<gene>
    <name evidence="1" type="ORF">ABE65_010295</name>
</gene>
<evidence type="ECO:0000313" key="1">
    <source>
        <dbReference type="EMBL" id="ANC77169.1"/>
    </source>
</evidence>
<reference evidence="1 2" key="1">
    <citation type="submission" date="2016-04" db="EMBL/GenBank/DDBJ databases">
        <title>Complete genome sequence of Fictibacillus phosphorivorans G25-29, a strain toxic to nematodes.</title>
        <authorList>
            <person name="Zheng Z."/>
        </authorList>
    </citation>
    <scope>NUCLEOTIDE SEQUENCE [LARGE SCALE GENOMIC DNA]</scope>
    <source>
        <strain evidence="1 2">G25-29</strain>
    </source>
</reference>
<sequence>MTLVLTTNSKDEVVYITVKSNDSNDEGKLYDGTIPGEEVIFGKRAILKYDTTNKTLYYEYEDRPFTPEEKIQQLEAELTVSKEDNVSNMLAITELYEMILGGGA</sequence>
<dbReference type="STRING" id="1221500.ABE65_010295"/>
<protein>
    <submittedName>
        <fullName evidence="1">Uncharacterized protein</fullName>
    </submittedName>
</protein>
<dbReference type="EMBL" id="CP015378">
    <property type="protein sequence ID" value="ANC77169.1"/>
    <property type="molecule type" value="Genomic_DNA"/>
</dbReference>
<dbReference type="RefSeq" id="WP_066394414.1">
    <property type="nucleotide sequence ID" value="NZ_CP015378.1"/>
</dbReference>
<proteinExistence type="predicted"/>
<keyword evidence="2" id="KW-1185">Reference proteome</keyword>
<dbReference type="AlphaFoldDB" id="A0A161J6Y2"/>
<dbReference type="KEGG" id="fpn:ABE65_010295"/>
<dbReference type="Proteomes" id="UP000076623">
    <property type="component" value="Chromosome"/>
</dbReference>
<name>A0A161J6Y2_9BACL</name>
<evidence type="ECO:0000313" key="2">
    <source>
        <dbReference type="Proteomes" id="UP000076623"/>
    </source>
</evidence>